<dbReference type="EMBL" id="BAAALS010000007">
    <property type="protein sequence ID" value="GAA1748238.1"/>
    <property type="molecule type" value="Genomic_DNA"/>
</dbReference>
<comment type="caution">
    <text evidence="9">The sequence shown here is derived from an EMBL/GenBank/DDBJ whole genome shotgun (WGS) entry which is preliminary data.</text>
</comment>
<evidence type="ECO:0000256" key="6">
    <source>
        <dbReference type="ARBA" id="ARBA00022989"/>
    </source>
</evidence>
<evidence type="ECO:0000313" key="9">
    <source>
        <dbReference type="EMBL" id="GAA1748238.1"/>
    </source>
</evidence>
<accession>A0ABN2K538</accession>
<keyword evidence="8" id="KW-0406">Ion transport</keyword>
<dbReference type="Gene3D" id="3.30.460.20">
    <property type="entry name" value="CorA soluble domain-like"/>
    <property type="match status" value="1"/>
</dbReference>
<evidence type="ECO:0000256" key="5">
    <source>
        <dbReference type="ARBA" id="ARBA00022692"/>
    </source>
</evidence>
<keyword evidence="10" id="KW-1185">Reference proteome</keyword>
<dbReference type="PANTHER" id="PTHR46494:SF1">
    <property type="entry name" value="CORA FAMILY METAL ION TRANSPORTER (EUROFUNG)"/>
    <property type="match status" value="1"/>
</dbReference>
<dbReference type="Pfam" id="PF01544">
    <property type="entry name" value="CorA"/>
    <property type="match status" value="1"/>
</dbReference>
<evidence type="ECO:0000256" key="8">
    <source>
        <dbReference type="RuleBase" id="RU362010"/>
    </source>
</evidence>
<evidence type="ECO:0000256" key="3">
    <source>
        <dbReference type="ARBA" id="ARBA00022448"/>
    </source>
</evidence>
<keyword evidence="5 8" id="KW-0812">Transmembrane</keyword>
<comment type="similarity">
    <text evidence="2 8">Belongs to the CorA metal ion transporter (MIT) (TC 1.A.35) family.</text>
</comment>
<dbReference type="InterPro" id="IPR045861">
    <property type="entry name" value="CorA_cytoplasmic_dom"/>
</dbReference>
<keyword evidence="3 8" id="KW-0813">Transport</keyword>
<keyword evidence="7 8" id="KW-0472">Membrane</keyword>
<feature type="transmembrane region" description="Helical" evidence="8">
    <location>
        <begin position="352"/>
        <end position="369"/>
    </location>
</feature>
<proteinExistence type="inferred from homology"/>
<evidence type="ECO:0000256" key="4">
    <source>
        <dbReference type="ARBA" id="ARBA00022475"/>
    </source>
</evidence>
<reference evidence="9 10" key="1">
    <citation type="journal article" date="2019" name="Int. J. Syst. Evol. Microbiol.">
        <title>The Global Catalogue of Microorganisms (GCM) 10K type strain sequencing project: providing services to taxonomists for standard genome sequencing and annotation.</title>
        <authorList>
            <consortium name="The Broad Institute Genomics Platform"/>
            <consortium name="The Broad Institute Genome Sequencing Center for Infectious Disease"/>
            <person name="Wu L."/>
            <person name="Ma J."/>
        </authorList>
    </citation>
    <scope>NUCLEOTIDE SEQUENCE [LARGE SCALE GENOMIC DNA]</scope>
    <source>
        <strain evidence="9 10">JCM 13249</strain>
    </source>
</reference>
<dbReference type="Proteomes" id="UP001500655">
    <property type="component" value="Unassembled WGS sequence"/>
</dbReference>
<dbReference type="SUPFAM" id="SSF143865">
    <property type="entry name" value="CorA soluble domain-like"/>
    <property type="match status" value="1"/>
</dbReference>
<dbReference type="PANTHER" id="PTHR46494">
    <property type="entry name" value="CORA FAMILY METAL ION TRANSPORTER (EUROFUNG)"/>
    <property type="match status" value="1"/>
</dbReference>
<protein>
    <recommendedName>
        <fullName evidence="8">Magnesium transport protein CorA</fullName>
    </recommendedName>
</protein>
<dbReference type="CDD" id="cd12830">
    <property type="entry name" value="MtCorA-like"/>
    <property type="match status" value="1"/>
</dbReference>
<dbReference type="InterPro" id="IPR002523">
    <property type="entry name" value="MgTranspt_CorA/ZnTranspt_ZntB"/>
</dbReference>
<keyword evidence="8" id="KW-0460">Magnesium</keyword>
<evidence type="ECO:0000256" key="2">
    <source>
        <dbReference type="ARBA" id="ARBA00009765"/>
    </source>
</evidence>
<evidence type="ECO:0000313" key="10">
    <source>
        <dbReference type="Proteomes" id="UP001500655"/>
    </source>
</evidence>
<dbReference type="InterPro" id="IPR045863">
    <property type="entry name" value="CorA_TM1_TM2"/>
</dbReference>
<name>A0ABN2K538_9ACTN</name>
<keyword evidence="6 8" id="KW-1133">Transmembrane helix</keyword>
<comment type="subcellular location">
    <subcellularLocation>
        <location evidence="1">Cell membrane</location>
        <topology evidence="1">Multi-pass membrane protein</topology>
    </subcellularLocation>
    <subcellularLocation>
        <location evidence="8">Membrane</location>
        <topology evidence="8">Multi-pass membrane protein</topology>
    </subcellularLocation>
</comment>
<evidence type="ECO:0000256" key="7">
    <source>
        <dbReference type="ARBA" id="ARBA00023136"/>
    </source>
</evidence>
<evidence type="ECO:0000256" key="1">
    <source>
        <dbReference type="ARBA" id="ARBA00004651"/>
    </source>
</evidence>
<gene>
    <name evidence="8 9" type="primary">corA</name>
    <name evidence="9" type="ORF">GCM10009681_19330</name>
</gene>
<sequence length="378" mass="42658">MADAEQTHGPAINLGRALSAPMRAVTRMFGQPAASRTEPKTPAPGRSAIVDCALYVRGKRQPGQWGYREALAAARKRSDAFVWLGLHDPQVAELEDIGEVFELDQFAVEDILHRAHQRPKIEQYGDMTFAVLRTARYMEHEKLTEATEVVETGHMMLFVGEHFVITVRLGEAARLAPVRAELEARPDLLALGPWAVVYAIADCVVDAYLDVATMVEADIDEVETSVFDRDAHERIARVYHLKREMVEFKRAVLPLQRPLAWLVEGRLGEVSPEIRRYFRDVNDHLLKVVEQVTSFDDLLNSILQARLAQVTVDQNNDMRKIAAWAAIAASQTAIAGIYGMNFDHMPETTWKFGYPGVLAVMFGLALWLYRMFRRSGWL</sequence>
<feature type="transmembrane region" description="Helical" evidence="8">
    <location>
        <begin position="321"/>
        <end position="340"/>
    </location>
</feature>
<keyword evidence="4 8" id="KW-1003">Cell membrane</keyword>
<organism evidence="9 10">
    <name type="scientific">Luedemannella helvata</name>
    <dbReference type="NCBI Taxonomy" id="349315"/>
    <lineage>
        <taxon>Bacteria</taxon>
        <taxon>Bacillati</taxon>
        <taxon>Actinomycetota</taxon>
        <taxon>Actinomycetes</taxon>
        <taxon>Micromonosporales</taxon>
        <taxon>Micromonosporaceae</taxon>
        <taxon>Luedemannella</taxon>
    </lineage>
</organism>
<dbReference type="SUPFAM" id="SSF144083">
    <property type="entry name" value="Magnesium transport protein CorA, transmembrane region"/>
    <property type="match status" value="1"/>
</dbReference>
<dbReference type="NCBIfam" id="TIGR00383">
    <property type="entry name" value="corA"/>
    <property type="match status" value="1"/>
</dbReference>
<dbReference type="InterPro" id="IPR004488">
    <property type="entry name" value="Mg/Co-transport_prot_CorA"/>
</dbReference>
<dbReference type="Gene3D" id="1.20.58.340">
    <property type="entry name" value="Magnesium transport protein CorA, transmembrane region"/>
    <property type="match status" value="2"/>
</dbReference>
<comment type="function">
    <text evidence="8">Mediates influx of magnesium ions.</text>
</comment>